<protein>
    <submittedName>
        <fullName evidence="6">6-cysteine protein</fullName>
    </submittedName>
    <submittedName>
        <fullName evidence="7">ZP domain-containing protein</fullName>
    </submittedName>
</protein>
<evidence type="ECO:0000259" key="2">
    <source>
        <dbReference type="Pfam" id="PF24486"/>
    </source>
</evidence>
<accession>A0A0K0E260</accession>
<proteinExistence type="predicted"/>
<evidence type="ECO:0000259" key="3">
    <source>
        <dbReference type="Pfam" id="PF24488"/>
    </source>
</evidence>
<feature type="domain" description="DUF7585" evidence="4">
    <location>
        <begin position="27"/>
        <end position="219"/>
    </location>
</feature>
<dbReference type="STRING" id="6248.A0A0K0E260"/>
<organism evidence="6">
    <name type="scientific">Strongyloides stercoralis</name>
    <name type="common">Threadworm</name>
    <dbReference type="NCBI Taxonomy" id="6248"/>
    <lineage>
        <taxon>Eukaryota</taxon>
        <taxon>Metazoa</taxon>
        <taxon>Ecdysozoa</taxon>
        <taxon>Nematoda</taxon>
        <taxon>Chromadorea</taxon>
        <taxon>Rhabditida</taxon>
        <taxon>Tylenchina</taxon>
        <taxon>Panagrolaimomorpha</taxon>
        <taxon>Strongyloidoidea</taxon>
        <taxon>Strongyloididae</taxon>
        <taxon>Strongyloides</taxon>
    </lineage>
</organism>
<feature type="signal peptide" evidence="1">
    <location>
        <begin position="1"/>
        <end position="23"/>
    </location>
</feature>
<keyword evidence="1" id="KW-0732">Signal</keyword>
<evidence type="ECO:0000256" key="1">
    <source>
        <dbReference type="SAM" id="SignalP"/>
    </source>
</evidence>
<name>A0A0K0E260_STRER</name>
<reference evidence="6" key="1">
    <citation type="submission" date="2015-08" db="UniProtKB">
        <authorList>
            <consortium name="WormBaseParasite"/>
        </authorList>
    </citation>
    <scope>IDENTIFICATION</scope>
</reference>
<dbReference type="Proteomes" id="UP000035681">
    <property type="component" value="Unplaced"/>
</dbReference>
<keyword evidence="5" id="KW-1185">Reference proteome</keyword>
<dbReference type="InterPro" id="IPR056006">
    <property type="entry name" value="DUF7584"/>
</dbReference>
<dbReference type="Pfam" id="PF24490">
    <property type="entry name" value="DUF7585"/>
    <property type="match status" value="1"/>
</dbReference>
<dbReference type="WBParaSite" id="TCONS_00005487.p1">
    <property type="protein sequence ID" value="TCONS_00005487.p1"/>
    <property type="gene ID" value="XLOC_003771"/>
</dbReference>
<dbReference type="InterPro" id="IPR056005">
    <property type="entry name" value="DUF7583"/>
</dbReference>
<dbReference type="AlphaFoldDB" id="A0A0K0E260"/>
<feature type="domain" description="DUF7584" evidence="3">
    <location>
        <begin position="222"/>
        <end position="330"/>
    </location>
</feature>
<feature type="chain" id="PRO_5005327321" evidence="1">
    <location>
        <begin position="24"/>
        <end position="486"/>
    </location>
</feature>
<evidence type="ECO:0000259" key="4">
    <source>
        <dbReference type="Pfam" id="PF24490"/>
    </source>
</evidence>
<feature type="domain" description="DUF7583" evidence="2">
    <location>
        <begin position="332"/>
        <end position="429"/>
    </location>
</feature>
<sequence length="486" mass="56252">MFLYYQHLTIVWILLQFLNYSEQTTYGKFFSSLPVELSEQAFPVTYKSNHSSDVVIVKCPGLKYKHIGIKDHFVLDEDLRKTGLLYLTDNEVFAWTPAVYNSSGPSSVHCGIFYQDNANSPGIIKYNWTFNMNWEMKPNPQKIEELQTITTKPTFMGNKCGTDQTLTMVYHKDRKKGMKKFEMDNKVTAHVNDLYYYFNKPDNNDKMEVKGPCAIVRAVNEPPQIIIENHNSSSIPYNKTKIYTIKQEYTSGSYSIKLHLEDEINLPDFYEGEKIKMKKMRYTRKGIKEIPNSDEIVTSTFSIQGFQLVKFSYDCPTTTGINVISKMFYFEPASKNYKFPNENTIYFPNETTIQPNCSIERVTFGYLDSVTVNSLTTNLNDLGKNGLSKNNLKRVGDFIFVLEVKGNNVTLNCNYVTLNGMVTLIQTFIQGKKVFVGYNDKGEEMYETRMINDKREELEKKLAEKDKELIAQKYPFLKNLKIKLEV</sequence>
<evidence type="ECO:0000313" key="5">
    <source>
        <dbReference type="Proteomes" id="UP000035681"/>
    </source>
</evidence>
<dbReference type="Pfam" id="PF24486">
    <property type="entry name" value="DUF7583"/>
    <property type="match status" value="1"/>
</dbReference>
<dbReference type="Pfam" id="PF24488">
    <property type="entry name" value="DUF7584"/>
    <property type="match status" value="1"/>
</dbReference>
<dbReference type="InterPro" id="IPR056007">
    <property type="entry name" value="DUF7585"/>
</dbReference>
<evidence type="ECO:0000313" key="7">
    <source>
        <dbReference type="WBParaSite" id="TCONS_00005487.p1"/>
    </source>
</evidence>
<evidence type="ECO:0000313" key="6">
    <source>
        <dbReference type="WBParaSite" id="SSTP_0000358200.1"/>
    </source>
</evidence>
<dbReference type="WBParaSite" id="SSTP_0000358200.1">
    <property type="protein sequence ID" value="SSTP_0000358200.1"/>
    <property type="gene ID" value="SSTP_0000358200"/>
</dbReference>